<dbReference type="RefSeq" id="WP_328279204.1">
    <property type="nucleotide sequence ID" value="NZ_JARTLD010000037.1"/>
</dbReference>
<gene>
    <name evidence="1" type="ORF">P9847_15510</name>
</gene>
<protein>
    <submittedName>
        <fullName evidence="1">Uncharacterized protein</fullName>
    </submittedName>
</protein>
<dbReference type="Proteomes" id="UP001343257">
    <property type="component" value="Unassembled WGS sequence"/>
</dbReference>
<organism evidence="1 2">
    <name type="scientific">Paenibacillus chibensis</name>
    <dbReference type="NCBI Taxonomy" id="59846"/>
    <lineage>
        <taxon>Bacteria</taxon>
        <taxon>Bacillati</taxon>
        <taxon>Bacillota</taxon>
        <taxon>Bacilli</taxon>
        <taxon>Bacillales</taxon>
        <taxon>Paenibacillaceae</taxon>
        <taxon>Paenibacillus</taxon>
    </lineage>
</organism>
<accession>A0ABU6PV06</accession>
<name>A0ABU6PV06_9BACL</name>
<comment type="caution">
    <text evidence="1">The sequence shown here is derived from an EMBL/GenBank/DDBJ whole genome shotgun (WGS) entry which is preliminary data.</text>
</comment>
<reference evidence="1 2" key="1">
    <citation type="submission" date="2023-03" db="EMBL/GenBank/DDBJ databases">
        <title>Bacillus Genome Sequencing.</title>
        <authorList>
            <person name="Dunlap C."/>
        </authorList>
    </citation>
    <scope>NUCLEOTIDE SEQUENCE [LARGE SCALE GENOMIC DNA]</scope>
    <source>
        <strain evidence="1 2">NRS-52</strain>
    </source>
</reference>
<sequence length="242" mass="26403">MNPLNAYNAILEGVNQTLAREWPGASSSELDERRNEMSKAQIMDAYLQSLEGEITGDVIHEAVLRIFEIDLDSVSLLSKGEEEALAASEAAKAEAATFSSLQPRFIIDSQLASGGDWSGPEIRSLLNQLFGVNLDAISSMGKARISLYSKGQWIVRHDDDLFLVYTGAGDVDVHVHPTDYYKEHTGTDKLPPDLQHALQGLGYHFDAEENGFSYAHPQGQAIPDVFKGQTIGAIMAAVRALI</sequence>
<evidence type="ECO:0000313" key="2">
    <source>
        <dbReference type="Proteomes" id="UP001343257"/>
    </source>
</evidence>
<keyword evidence="2" id="KW-1185">Reference proteome</keyword>
<evidence type="ECO:0000313" key="1">
    <source>
        <dbReference type="EMBL" id="MED5018715.1"/>
    </source>
</evidence>
<dbReference type="EMBL" id="JARTLD010000037">
    <property type="protein sequence ID" value="MED5018715.1"/>
    <property type="molecule type" value="Genomic_DNA"/>
</dbReference>
<proteinExistence type="predicted"/>